<proteinExistence type="predicted"/>
<sequence>MTTSSRVLLATSFASLMPAVACSDPDAEVDTGQPGTTSSTGTSDSTTGTEAADPTTSGTTGATTTEPTGGDGEGSSTSTGESADQPGPEQYDGEPFDWNGFGWWDWYEFPDAFCRDGSNAGAWVRYGEGPGLVIYLEGGGACFNALTCANNEASYDPWALPSGGVLEEDPEINPVGDWNFVYVPYCTGDVHAGARTDVEIPGVEGVQQFVGYRNIGAYLERIVPTFGAAPNVLVTGSSAGGFGAGVNFDRIARAFPKARVTLLDDSGPPLPDDVLAPCLQQQWSDLWGFDDTLPQDCDECFPSEGGGMAGLAHWLGKKYSKRQLGLVSSTGDLIIRFFFGYGNDECMPKTINLPAAQFEAGLVDLRDNYIADPAGAWSTYLVGDNDRHVFLFGSEFSNTIVDGVEFREWFRQLLKGDASHVGP</sequence>
<evidence type="ECO:0000313" key="3">
    <source>
        <dbReference type="EMBL" id="MBZ5709183.1"/>
    </source>
</evidence>
<dbReference type="PANTHER" id="PTHR21562:SF83">
    <property type="entry name" value="PECTIN ACETYLESTERASE 4"/>
    <property type="match status" value="1"/>
</dbReference>
<name>A0ABS7TLT2_9BACT</name>
<dbReference type="InterPro" id="IPR004963">
    <property type="entry name" value="PAE/NOTUM"/>
</dbReference>
<dbReference type="Pfam" id="PF03283">
    <property type="entry name" value="PAE"/>
    <property type="match status" value="1"/>
</dbReference>
<feature type="region of interest" description="Disordered" evidence="1">
    <location>
        <begin position="24"/>
        <end position="95"/>
    </location>
</feature>
<evidence type="ECO:0000256" key="1">
    <source>
        <dbReference type="SAM" id="MobiDB-lite"/>
    </source>
</evidence>
<feature type="chain" id="PRO_5047016807" evidence="2">
    <location>
        <begin position="24"/>
        <end position="423"/>
    </location>
</feature>
<protein>
    <submittedName>
        <fullName evidence="3">Pectinacetylesterase family protein</fullName>
    </submittedName>
</protein>
<accession>A0ABS7TLT2</accession>
<feature type="compositionally biased region" description="Low complexity" evidence="1">
    <location>
        <begin position="31"/>
        <end position="84"/>
    </location>
</feature>
<keyword evidence="4" id="KW-1185">Reference proteome</keyword>
<dbReference type="Proteomes" id="UP001139031">
    <property type="component" value="Unassembled WGS sequence"/>
</dbReference>
<evidence type="ECO:0000256" key="2">
    <source>
        <dbReference type="SAM" id="SignalP"/>
    </source>
</evidence>
<reference evidence="3" key="1">
    <citation type="submission" date="2021-08" db="EMBL/GenBank/DDBJ databases">
        <authorList>
            <person name="Stevens D.C."/>
        </authorList>
    </citation>
    <scope>NUCLEOTIDE SEQUENCE</scope>
    <source>
        <strain evidence="3">DSM 53165</strain>
    </source>
</reference>
<gene>
    <name evidence="3" type="ORF">K7C98_07915</name>
</gene>
<keyword evidence="2" id="KW-0732">Signal</keyword>
<evidence type="ECO:0000313" key="4">
    <source>
        <dbReference type="Proteomes" id="UP001139031"/>
    </source>
</evidence>
<organism evidence="3 4">
    <name type="scientific">Nannocystis pusilla</name>
    <dbReference type="NCBI Taxonomy" id="889268"/>
    <lineage>
        <taxon>Bacteria</taxon>
        <taxon>Pseudomonadati</taxon>
        <taxon>Myxococcota</taxon>
        <taxon>Polyangia</taxon>
        <taxon>Nannocystales</taxon>
        <taxon>Nannocystaceae</taxon>
        <taxon>Nannocystis</taxon>
    </lineage>
</organism>
<dbReference type="RefSeq" id="WP_224190961.1">
    <property type="nucleotide sequence ID" value="NZ_JAIRAU010000005.1"/>
</dbReference>
<feature type="signal peptide" evidence="2">
    <location>
        <begin position="1"/>
        <end position="23"/>
    </location>
</feature>
<dbReference type="PANTHER" id="PTHR21562">
    <property type="entry name" value="NOTUM-RELATED"/>
    <property type="match status" value="1"/>
</dbReference>
<dbReference type="EMBL" id="JAIRAU010000005">
    <property type="protein sequence ID" value="MBZ5709183.1"/>
    <property type="molecule type" value="Genomic_DNA"/>
</dbReference>
<comment type="caution">
    <text evidence="3">The sequence shown here is derived from an EMBL/GenBank/DDBJ whole genome shotgun (WGS) entry which is preliminary data.</text>
</comment>